<comment type="caution">
    <text evidence="14">The sequence shown here is derived from an EMBL/GenBank/DDBJ whole genome shotgun (WGS) entry which is preliminary data.</text>
</comment>
<evidence type="ECO:0000256" key="3">
    <source>
        <dbReference type="ARBA" id="ARBA00021495"/>
    </source>
</evidence>
<dbReference type="InterPro" id="IPR051315">
    <property type="entry name" value="Bact_Chemotaxis_CheA"/>
</dbReference>
<evidence type="ECO:0000313" key="14">
    <source>
        <dbReference type="EMBL" id="TCO76582.1"/>
    </source>
</evidence>
<dbReference type="InterPro" id="IPR003594">
    <property type="entry name" value="HATPase_dom"/>
</dbReference>
<dbReference type="SUPFAM" id="SSF55874">
    <property type="entry name" value="ATPase domain of HSP90 chaperone/DNA topoisomerase II/histidine kinase"/>
    <property type="match status" value="1"/>
</dbReference>
<dbReference type="GO" id="GO:0006935">
    <property type="term" value="P:chemotaxis"/>
    <property type="evidence" value="ECO:0007669"/>
    <property type="project" value="InterPro"/>
</dbReference>
<dbReference type="FunFam" id="3.30.565.10:FF:000016">
    <property type="entry name" value="Chemotaxis protein CheA, putative"/>
    <property type="match status" value="1"/>
</dbReference>
<dbReference type="InterPro" id="IPR004358">
    <property type="entry name" value="Sig_transdc_His_kin-like_C"/>
</dbReference>
<evidence type="ECO:0000256" key="5">
    <source>
        <dbReference type="ARBA" id="ARBA00022679"/>
    </source>
</evidence>
<dbReference type="PROSITE" id="PS50851">
    <property type="entry name" value="CHEW"/>
    <property type="match status" value="1"/>
</dbReference>
<organism evidence="14 15">
    <name type="scientific">Chromatocurvus halotolerans</name>
    <dbReference type="NCBI Taxonomy" id="1132028"/>
    <lineage>
        <taxon>Bacteria</taxon>
        <taxon>Pseudomonadati</taxon>
        <taxon>Pseudomonadota</taxon>
        <taxon>Gammaproteobacteria</taxon>
        <taxon>Cellvibrionales</taxon>
        <taxon>Halieaceae</taxon>
        <taxon>Chromatocurvus</taxon>
    </lineage>
</organism>
<dbReference type="SUPFAM" id="SSF47384">
    <property type="entry name" value="Homodimeric domain of signal transducing histidine kinase"/>
    <property type="match status" value="1"/>
</dbReference>
<feature type="domain" description="HPt" evidence="13">
    <location>
        <begin position="2"/>
        <end position="106"/>
    </location>
</feature>
<dbReference type="SMART" id="SM00387">
    <property type="entry name" value="HATPase_c"/>
    <property type="match status" value="1"/>
</dbReference>
<dbReference type="CDD" id="cd00731">
    <property type="entry name" value="CheA_reg"/>
    <property type="match status" value="1"/>
</dbReference>
<dbReference type="SMART" id="SM01231">
    <property type="entry name" value="H-kinase_dim"/>
    <property type="match status" value="1"/>
</dbReference>
<dbReference type="Pfam" id="PF01627">
    <property type="entry name" value="Hpt"/>
    <property type="match status" value="1"/>
</dbReference>
<feature type="domain" description="CheW-like" evidence="12">
    <location>
        <begin position="514"/>
        <end position="648"/>
    </location>
</feature>
<feature type="compositionally biased region" description="Low complexity" evidence="10">
    <location>
        <begin position="212"/>
        <end position="233"/>
    </location>
</feature>
<dbReference type="RefSeq" id="WP_117314829.1">
    <property type="nucleotide sequence ID" value="NZ_QQSW01000002.1"/>
</dbReference>
<sequence length="651" mass="69029">MSFELDDSIREDFLVEANEIVETLGSELVQLERAPNDRELLNSIFRGFHTIKGGAGFLNVEPLVLICHGAEEVFDCLRNGKLAVDNAIMDTVLQVADVVSGILAQVSAGQTPDPAPPELVARLQDYVRAANGSGAVAVEATETASTQEETSEDAADREFDAIIDGVRAGLFEDDPGDEHAAETQGAGGPAPGSDEITDDEFEALLDQMQQGAAKPAAAAPAEAPAPAVTPAPAARDEKPAVSGSPAAPAAVDGKGEPGPSAAAEATIRVSVSRLDTVMNLVGELVLVRNRLTNLGADLENEELKKTVANLDLVTADLQNGVMQTRMQPIGKVFSRFPRLARDVARSLRKEIELTMRGEDTDLDKNLVQALSDPLVHLVRNAMDHGIEDPDVREANGKPRTGKVELSAEQEGNNIVILIRDDGAGIDPEVLREKAVRKGLFTAEAAARLSDPECFDLVFLAGFSTKEVVSDLSGRGVGMDVVKTRIAELNGNVEIQSELGKGTSVRVRVPLTLAIMPTLMVRLQQRTYAFPLSQVLEVFSLDNDNVHQVAGRPVVMVRGKPLPLVFLRSCLAAEGDEGGTRASYVVVLQVGSGMVGFVTDDVLGQEEVVIKPLGAMLHDVPGFAGATITGDGNIALIFDVNGLMKRVSKAAA</sequence>
<evidence type="ECO:0000259" key="11">
    <source>
        <dbReference type="PROSITE" id="PS50109"/>
    </source>
</evidence>
<dbReference type="AlphaFoldDB" id="A0A4R2KUL3"/>
<keyword evidence="15" id="KW-1185">Reference proteome</keyword>
<dbReference type="FunFam" id="1.20.120.160:FF:000008">
    <property type="entry name" value="Chemotaxis sensor histidine kinase CheA"/>
    <property type="match status" value="1"/>
</dbReference>
<feature type="region of interest" description="Disordered" evidence="10">
    <location>
        <begin position="209"/>
        <end position="260"/>
    </location>
</feature>
<dbReference type="FunFam" id="2.30.30.40:FF:000048">
    <property type="entry name" value="Chemotaxis protein CheA, putative"/>
    <property type="match status" value="1"/>
</dbReference>
<keyword evidence="4 9" id="KW-0597">Phosphoprotein</keyword>
<dbReference type="SUPFAM" id="SSF50341">
    <property type="entry name" value="CheW-like"/>
    <property type="match status" value="1"/>
</dbReference>
<dbReference type="PROSITE" id="PS50109">
    <property type="entry name" value="HIS_KIN"/>
    <property type="match status" value="1"/>
</dbReference>
<dbReference type="SMART" id="SM00260">
    <property type="entry name" value="CheW"/>
    <property type="match status" value="1"/>
</dbReference>
<protein>
    <recommendedName>
        <fullName evidence="3">Chemotaxis protein CheA</fullName>
        <ecNumber evidence="2">2.7.13.3</ecNumber>
    </recommendedName>
</protein>
<dbReference type="Gene3D" id="1.20.120.160">
    <property type="entry name" value="HPT domain"/>
    <property type="match status" value="1"/>
</dbReference>
<reference evidence="14 15" key="1">
    <citation type="submission" date="2019-03" db="EMBL/GenBank/DDBJ databases">
        <title>Genomic Encyclopedia of Type Strains, Phase IV (KMG-IV): sequencing the most valuable type-strain genomes for metagenomic binning, comparative biology and taxonomic classification.</title>
        <authorList>
            <person name="Goeker M."/>
        </authorList>
    </citation>
    <scope>NUCLEOTIDE SEQUENCE [LARGE SCALE GENOMIC DNA]</scope>
    <source>
        <strain evidence="14 15">DSM 23344</strain>
    </source>
</reference>
<feature type="compositionally biased region" description="Low complexity" evidence="10">
    <location>
        <begin position="240"/>
        <end position="251"/>
    </location>
</feature>
<dbReference type="EMBL" id="SLWX01000004">
    <property type="protein sequence ID" value="TCO76582.1"/>
    <property type="molecule type" value="Genomic_DNA"/>
</dbReference>
<dbReference type="InterPro" id="IPR036890">
    <property type="entry name" value="HATPase_C_sf"/>
</dbReference>
<gene>
    <name evidence="14" type="ORF">EV688_10436</name>
</gene>
<dbReference type="CDD" id="cd16916">
    <property type="entry name" value="HATPase_CheA-like"/>
    <property type="match status" value="1"/>
</dbReference>
<feature type="region of interest" description="Disordered" evidence="10">
    <location>
        <begin position="138"/>
        <end position="196"/>
    </location>
</feature>
<evidence type="ECO:0000256" key="10">
    <source>
        <dbReference type="SAM" id="MobiDB-lite"/>
    </source>
</evidence>
<dbReference type="InterPro" id="IPR008207">
    <property type="entry name" value="Sig_transdc_His_kin_Hpt_dom"/>
</dbReference>
<comment type="function">
    <text evidence="8">Involved in the transmission of sensory signals from the chemoreceptors to the flagellar motors. CheA is autophosphorylated; it can transfer its phosphate group to either CheB or CheY.</text>
</comment>
<dbReference type="Pfam" id="PF01584">
    <property type="entry name" value="CheW"/>
    <property type="match status" value="1"/>
</dbReference>
<dbReference type="Gene3D" id="2.30.30.40">
    <property type="entry name" value="SH3 Domains"/>
    <property type="match status" value="1"/>
</dbReference>
<dbReference type="GO" id="GO:0000155">
    <property type="term" value="F:phosphorelay sensor kinase activity"/>
    <property type="evidence" value="ECO:0007669"/>
    <property type="project" value="InterPro"/>
</dbReference>
<dbReference type="Pfam" id="PF02518">
    <property type="entry name" value="HATPase_c"/>
    <property type="match status" value="1"/>
</dbReference>
<evidence type="ECO:0000256" key="7">
    <source>
        <dbReference type="ARBA" id="ARBA00023012"/>
    </source>
</evidence>
<dbReference type="PROSITE" id="PS50894">
    <property type="entry name" value="HPT"/>
    <property type="match status" value="1"/>
</dbReference>
<dbReference type="Gene3D" id="3.30.565.10">
    <property type="entry name" value="Histidine kinase-like ATPase, C-terminal domain"/>
    <property type="match status" value="1"/>
</dbReference>
<evidence type="ECO:0000256" key="8">
    <source>
        <dbReference type="ARBA" id="ARBA00035100"/>
    </source>
</evidence>
<accession>A0A4R2KUL3</accession>
<keyword evidence="6 14" id="KW-0418">Kinase</keyword>
<evidence type="ECO:0000256" key="4">
    <source>
        <dbReference type="ARBA" id="ARBA00022553"/>
    </source>
</evidence>
<evidence type="ECO:0000256" key="1">
    <source>
        <dbReference type="ARBA" id="ARBA00000085"/>
    </source>
</evidence>
<proteinExistence type="predicted"/>
<dbReference type="OrthoDB" id="9803176at2"/>
<dbReference type="PANTHER" id="PTHR43395:SF1">
    <property type="entry name" value="CHEMOTAXIS PROTEIN CHEA"/>
    <property type="match status" value="1"/>
</dbReference>
<feature type="modified residue" description="Phosphohistidine" evidence="9">
    <location>
        <position position="49"/>
    </location>
</feature>
<dbReference type="InterPro" id="IPR036097">
    <property type="entry name" value="HisK_dim/P_sf"/>
</dbReference>
<dbReference type="Pfam" id="PF02895">
    <property type="entry name" value="H-kinase_dim"/>
    <property type="match status" value="1"/>
</dbReference>
<dbReference type="InterPro" id="IPR037006">
    <property type="entry name" value="CheA-like_homodim_sf"/>
</dbReference>
<dbReference type="InterPro" id="IPR036061">
    <property type="entry name" value="CheW-like_dom_sf"/>
</dbReference>
<dbReference type="InterPro" id="IPR036641">
    <property type="entry name" value="HPT_dom_sf"/>
</dbReference>
<dbReference type="InterPro" id="IPR005467">
    <property type="entry name" value="His_kinase_dom"/>
</dbReference>
<evidence type="ECO:0000259" key="12">
    <source>
        <dbReference type="PROSITE" id="PS50851"/>
    </source>
</evidence>
<name>A0A4R2KUL3_9GAMM</name>
<dbReference type="SUPFAM" id="SSF47226">
    <property type="entry name" value="Histidine-containing phosphotransfer domain, HPT domain"/>
    <property type="match status" value="1"/>
</dbReference>
<dbReference type="InterPro" id="IPR002545">
    <property type="entry name" value="CheW-lke_dom"/>
</dbReference>
<dbReference type="EC" id="2.7.13.3" evidence="2"/>
<dbReference type="SMART" id="SM00073">
    <property type="entry name" value="HPT"/>
    <property type="match status" value="1"/>
</dbReference>
<feature type="domain" description="Histidine kinase" evidence="11">
    <location>
        <begin position="299"/>
        <end position="512"/>
    </location>
</feature>
<dbReference type="CDD" id="cd00088">
    <property type="entry name" value="HPT"/>
    <property type="match status" value="1"/>
</dbReference>
<dbReference type="Gene3D" id="1.10.287.560">
    <property type="entry name" value="Histidine kinase CheA-like, homodimeric domain"/>
    <property type="match status" value="1"/>
</dbReference>
<evidence type="ECO:0000256" key="2">
    <source>
        <dbReference type="ARBA" id="ARBA00012438"/>
    </source>
</evidence>
<keyword evidence="7" id="KW-0902">Two-component regulatory system</keyword>
<dbReference type="GO" id="GO:0005737">
    <property type="term" value="C:cytoplasm"/>
    <property type="evidence" value="ECO:0007669"/>
    <property type="project" value="InterPro"/>
</dbReference>
<evidence type="ECO:0000259" key="13">
    <source>
        <dbReference type="PROSITE" id="PS50894"/>
    </source>
</evidence>
<dbReference type="InterPro" id="IPR004105">
    <property type="entry name" value="CheA-like_dim"/>
</dbReference>
<keyword evidence="5" id="KW-0808">Transferase</keyword>
<evidence type="ECO:0000256" key="9">
    <source>
        <dbReference type="PROSITE-ProRule" id="PRU00110"/>
    </source>
</evidence>
<dbReference type="PANTHER" id="PTHR43395">
    <property type="entry name" value="SENSOR HISTIDINE KINASE CHEA"/>
    <property type="match status" value="1"/>
</dbReference>
<feature type="compositionally biased region" description="Low complexity" evidence="10">
    <location>
        <begin position="138"/>
        <end position="148"/>
    </location>
</feature>
<dbReference type="Proteomes" id="UP000294980">
    <property type="component" value="Unassembled WGS sequence"/>
</dbReference>
<evidence type="ECO:0000313" key="15">
    <source>
        <dbReference type="Proteomes" id="UP000294980"/>
    </source>
</evidence>
<evidence type="ECO:0000256" key="6">
    <source>
        <dbReference type="ARBA" id="ARBA00022777"/>
    </source>
</evidence>
<comment type="catalytic activity">
    <reaction evidence="1">
        <text>ATP + protein L-histidine = ADP + protein N-phospho-L-histidine.</text>
        <dbReference type="EC" id="2.7.13.3"/>
    </reaction>
</comment>
<dbReference type="PRINTS" id="PR00344">
    <property type="entry name" value="BCTRLSENSOR"/>
</dbReference>